<dbReference type="OrthoDB" id="886404at2"/>
<dbReference type="EMBL" id="FOVI01000042">
    <property type="protein sequence ID" value="SFO35455.1"/>
    <property type="molecule type" value="Genomic_DNA"/>
</dbReference>
<gene>
    <name evidence="2" type="ORF">SAMN05421741_1424</name>
</gene>
<name>A0A1I5GHI7_9FLAO</name>
<dbReference type="Proteomes" id="UP000199036">
    <property type="component" value="Unassembled WGS sequence"/>
</dbReference>
<keyword evidence="1" id="KW-1133">Transmembrane helix</keyword>
<sequence length="160" mass="18945">MNKITYLRKRSFTKYFISLLLFISGLYFLIYIHLFFGLVFSVIGFCMLITEGSQIDFEQKMYRNIKSVFGIHIGKWQKLPAFDYITVFKTIEGKRISVATASTVMRDEVYLINLFYEGSRYITFYKSEDKNDAFKMAIHFSRILNLRILDSTELQSVWVE</sequence>
<evidence type="ECO:0000256" key="1">
    <source>
        <dbReference type="SAM" id="Phobius"/>
    </source>
</evidence>
<dbReference type="AlphaFoldDB" id="A0A1I5GHI7"/>
<keyword evidence="3" id="KW-1185">Reference proteome</keyword>
<organism evidence="2 3">
    <name type="scientific">Paenimyroides ummariense</name>
    <dbReference type="NCBI Taxonomy" id="913024"/>
    <lineage>
        <taxon>Bacteria</taxon>
        <taxon>Pseudomonadati</taxon>
        <taxon>Bacteroidota</taxon>
        <taxon>Flavobacteriia</taxon>
        <taxon>Flavobacteriales</taxon>
        <taxon>Flavobacteriaceae</taxon>
        <taxon>Paenimyroides</taxon>
    </lineage>
</organism>
<dbReference type="STRING" id="913024.SAMN05421741_1424"/>
<dbReference type="RefSeq" id="WP_091526397.1">
    <property type="nucleotide sequence ID" value="NZ_FOVI01000042.1"/>
</dbReference>
<keyword evidence="1" id="KW-0472">Membrane</keyword>
<evidence type="ECO:0000313" key="2">
    <source>
        <dbReference type="EMBL" id="SFO35455.1"/>
    </source>
</evidence>
<keyword evidence="1" id="KW-0812">Transmembrane</keyword>
<evidence type="ECO:0000313" key="3">
    <source>
        <dbReference type="Proteomes" id="UP000199036"/>
    </source>
</evidence>
<reference evidence="3" key="1">
    <citation type="submission" date="2016-10" db="EMBL/GenBank/DDBJ databases">
        <authorList>
            <person name="Varghese N."/>
            <person name="Submissions S."/>
        </authorList>
    </citation>
    <scope>NUCLEOTIDE SEQUENCE [LARGE SCALE GENOMIC DNA]</scope>
    <source>
        <strain evidence="3">DS-12</strain>
    </source>
</reference>
<accession>A0A1I5GHI7</accession>
<feature type="transmembrane region" description="Helical" evidence="1">
    <location>
        <begin position="12"/>
        <end position="32"/>
    </location>
</feature>
<proteinExistence type="predicted"/>
<protein>
    <submittedName>
        <fullName evidence="2">Uncharacterized protein</fullName>
    </submittedName>
</protein>